<dbReference type="EMBL" id="RSCD01000018">
    <property type="protein sequence ID" value="RSH87176.1"/>
    <property type="molecule type" value="Genomic_DNA"/>
</dbReference>
<dbReference type="STRING" id="1890683.A0A427Y7X1"/>
<evidence type="ECO:0000313" key="3">
    <source>
        <dbReference type="Proteomes" id="UP000279259"/>
    </source>
</evidence>
<evidence type="ECO:0000259" key="1">
    <source>
        <dbReference type="Pfam" id="PF00485"/>
    </source>
</evidence>
<feature type="domain" description="Phosphoribulokinase/uridine kinase" evidence="1">
    <location>
        <begin position="26"/>
        <end position="183"/>
    </location>
</feature>
<dbReference type="PANTHER" id="PTHR10285">
    <property type="entry name" value="URIDINE KINASE"/>
    <property type="match status" value="1"/>
</dbReference>
<name>A0A427Y7X1_9TREE</name>
<dbReference type="GO" id="GO:0005524">
    <property type="term" value="F:ATP binding"/>
    <property type="evidence" value="ECO:0007669"/>
    <property type="project" value="InterPro"/>
</dbReference>
<dbReference type="OrthoDB" id="6362633at2759"/>
<dbReference type="InterPro" id="IPR006083">
    <property type="entry name" value="PRK/URK"/>
</dbReference>
<dbReference type="Proteomes" id="UP000279259">
    <property type="component" value="Unassembled WGS sequence"/>
</dbReference>
<dbReference type="Gene3D" id="3.40.50.300">
    <property type="entry name" value="P-loop containing nucleotide triphosphate hydrolases"/>
    <property type="match status" value="2"/>
</dbReference>
<organism evidence="2 3">
    <name type="scientific">Saitozyma podzolica</name>
    <dbReference type="NCBI Taxonomy" id="1890683"/>
    <lineage>
        <taxon>Eukaryota</taxon>
        <taxon>Fungi</taxon>
        <taxon>Dikarya</taxon>
        <taxon>Basidiomycota</taxon>
        <taxon>Agaricomycotina</taxon>
        <taxon>Tremellomycetes</taxon>
        <taxon>Tremellales</taxon>
        <taxon>Trimorphomycetaceae</taxon>
        <taxon>Saitozyma</taxon>
    </lineage>
</organism>
<keyword evidence="3" id="KW-1185">Reference proteome</keyword>
<comment type="caution">
    <text evidence="2">The sequence shown here is derived from an EMBL/GenBank/DDBJ whole genome shotgun (WGS) entry which is preliminary data.</text>
</comment>
<gene>
    <name evidence="2" type="ORF">EHS25_003667</name>
</gene>
<dbReference type="Pfam" id="PF00485">
    <property type="entry name" value="PRK"/>
    <property type="match status" value="1"/>
</dbReference>
<dbReference type="GO" id="GO:0016301">
    <property type="term" value="F:kinase activity"/>
    <property type="evidence" value="ECO:0007669"/>
    <property type="project" value="InterPro"/>
</dbReference>
<accession>A0A427Y7X1</accession>
<protein>
    <recommendedName>
        <fullName evidence="1">Phosphoribulokinase/uridine kinase domain-containing protein</fullName>
    </recommendedName>
</protein>
<sequence length="255" mass="28031">MEAEVEHIARRIVGRFRAHPESERLVVGVAGIPGSGKSTVAYPLTGRVNELLRGESEAHDVAVCVPVDGWHYSLEELRAMPDSAHMLARRGAHFTFDAESFRRFVISLSSADSSIAFPTFSHAAKDPVEGGHITPGNRVIILEGLYSFLDIPIWRDAASRLHERIWIDTQWTVARERLLRRHISEGVSKDWAEASQRVDQSDRLNAEFLQANLMTPTVVVTAGPTGGVVTEVSTDKISESTPASFVRPPTALLAS</sequence>
<dbReference type="InterPro" id="IPR027417">
    <property type="entry name" value="P-loop_NTPase"/>
</dbReference>
<dbReference type="SUPFAM" id="SSF52540">
    <property type="entry name" value="P-loop containing nucleoside triphosphate hydrolases"/>
    <property type="match status" value="1"/>
</dbReference>
<evidence type="ECO:0000313" key="2">
    <source>
        <dbReference type="EMBL" id="RSH87176.1"/>
    </source>
</evidence>
<proteinExistence type="predicted"/>
<reference evidence="2 3" key="1">
    <citation type="submission" date="2018-11" db="EMBL/GenBank/DDBJ databases">
        <title>Genome sequence of Saitozyma podzolica DSM 27192.</title>
        <authorList>
            <person name="Aliyu H."/>
            <person name="Gorte O."/>
            <person name="Ochsenreither K."/>
        </authorList>
    </citation>
    <scope>NUCLEOTIDE SEQUENCE [LARGE SCALE GENOMIC DNA]</scope>
    <source>
        <strain evidence="2 3">DSM 27192</strain>
    </source>
</reference>
<dbReference type="AlphaFoldDB" id="A0A427Y7X1"/>